<organism evidence="1 2">
    <name type="scientific">Fusarium agapanthi</name>
    <dbReference type="NCBI Taxonomy" id="1803897"/>
    <lineage>
        <taxon>Eukaryota</taxon>
        <taxon>Fungi</taxon>
        <taxon>Dikarya</taxon>
        <taxon>Ascomycota</taxon>
        <taxon>Pezizomycotina</taxon>
        <taxon>Sordariomycetes</taxon>
        <taxon>Hypocreomycetidae</taxon>
        <taxon>Hypocreales</taxon>
        <taxon>Nectriaceae</taxon>
        <taxon>Fusarium</taxon>
        <taxon>Fusarium fujikuroi species complex</taxon>
    </lineage>
</organism>
<protein>
    <submittedName>
        <fullName evidence="1">Erythromycin esterase</fullName>
    </submittedName>
</protein>
<proteinExistence type="predicted"/>
<reference evidence="1" key="1">
    <citation type="submission" date="2020-01" db="EMBL/GenBank/DDBJ databases">
        <title>Identification and distribution of gene clusters putatively required for synthesis of sphingolipid metabolism inhibitors in phylogenetically diverse species of the filamentous fungus Fusarium.</title>
        <authorList>
            <person name="Kim H.-S."/>
            <person name="Busman M."/>
            <person name="Brown D.W."/>
            <person name="Divon H."/>
            <person name="Uhlig S."/>
            <person name="Proctor R.H."/>
        </authorList>
    </citation>
    <scope>NUCLEOTIDE SEQUENCE</scope>
    <source>
        <strain evidence="1">NRRL 31653</strain>
    </source>
</reference>
<accession>A0A9P5B2M9</accession>
<dbReference type="SUPFAM" id="SSF159501">
    <property type="entry name" value="EreA/ChaN-like"/>
    <property type="match status" value="1"/>
</dbReference>
<dbReference type="OrthoDB" id="413649at2759"/>
<dbReference type="PANTHER" id="PTHR31299:SF0">
    <property type="entry name" value="ESTERASE, PUTATIVE (AFU_ORTHOLOGUE AFUA_1G05850)-RELATED"/>
    <property type="match status" value="1"/>
</dbReference>
<evidence type="ECO:0000313" key="2">
    <source>
        <dbReference type="Proteomes" id="UP000737391"/>
    </source>
</evidence>
<dbReference type="EMBL" id="LUFC02000766">
    <property type="protein sequence ID" value="KAF4494460.1"/>
    <property type="molecule type" value="Genomic_DNA"/>
</dbReference>
<dbReference type="AlphaFoldDB" id="A0A9P5B2M9"/>
<keyword evidence="2" id="KW-1185">Reference proteome</keyword>
<gene>
    <name evidence="1" type="ORF">FAGAP_9418</name>
</gene>
<dbReference type="PANTHER" id="PTHR31299">
    <property type="entry name" value="ESTERASE, PUTATIVE (AFU_ORTHOLOGUE AFUA_1G05850)-RELATED"/>
    <property type="match status" value="1"/>
</dbReference>
<dbReference type="InterPro" id="IPR007815">
    <property type="entry name" value="Emycin_Estase"/>
</dbReference>
<sequence length="208" mass="23445">MPNNTIKSCIAGETKHGIFETTIRSKLSRDFWNIAVVIPKPLSGHITATPVMSELPAWDGQKRKSTSSISARGDLEPKLSVLAQAQIPAVAAAQDWDGNMNIMDLQARLPGSYEEFMHAAGIDLFVLDLRKGRCGERLREILNEKSLERFIGLLYKLETEKALHYSYAVLPEQSDGFIWFNKSKHVGTLEVHQPKSPREYHEIWPFGL</sequence>
<dbReference type="Proteomes" id="UP000737391">
    <property type="component" value="Unassembled WGS sequence"/>
</dbReference>
<name>A0A9P5B2M9_9HYPO</name>
<evidence type="ECO:0000313" key="1">
    <source>
        <dbReference type="EMBL" id="KAF4494460.1"/>
    </source>
</evidence>
<dbReference type="GO" id="GO:0046677">
    <property type="term" value="P:response to antibiotic"/>
    <property type="evidence" value="ECO:0007669"/>
    <property type="project" value="InterPro"/>
</dbReference>
<comment type="caution">
    <text evidence="1">The sequence shown here is derived from an EMBL/GenBank/DDBJ whole genome shotgun (WGS) entry which is preliminary data.</text>
</comment>
<dbReference type="Gene3D" id="3.40.1660.10">
    <property type="entry name" value="EreA-like (biosynthetic domain)"/>
    <property type="match status" value="1"/>
</dbReference>
<dbReference type="InterPro" id="IPR052036">
    <property type="entry name" value="Hydrolase/PRTase-associated"/>
</dbReference>
<dbReference type="Pfam" id="PF05139">
    <property type="entry name" value="Erythro_esteras"/>
    <property type="match status" value="1"/>
</dbReference>